<dbReference type="SUPFAM" id="SSF55347">
    <property type="entry name" value="Glyceraldehyde-3-phosphate dehydrogenase-like, C-terminal domain"/>
    <property type="match status" value="1"/>
</dbReference>
<evidence type="ECO:0000259" key="2">
    <source>
        <dbReference type="Pfam" id="PF01408"/>
    </source>
</evidence>
<evidence type="ECO:0000259" key="3">
    <source>
        <dbReference type="Pfam" id="PF02894"/>
    </source>
</evidence>
<dbReference type="InterPro" id="IPR004104">
    <property type="entry name" value="Gfo/Idh/MocA-like_OxRdtase_C"/>
</dbReference>
<dbReference type="GO" id="GO:0000166">
    <property type="term" value="F:nucleotide binding"/>
    <property type="evidence" value="ECO:0007669"/>
    <property type="project" value="InterPro"/>
</dbReference>
<feature type="domain" description="Gfo/Idh/MocA-like oxidoreductase N-terminal" evidence="2">
    <location>
        <begin position="13"/>
        <end position="137"/>
    </location>
</feature>
<evidence type="ECO:0000313" key="4">
    <source>
        <dbReference type="EMBL" id="CAD8883701.1"/>
    </source>
</evidence>
<name>A0A7S1BEV8_9STRA</name>
<dbReference type="PANTHER" id="PTHR43818">
    <property type="entry name" value="BCDNA.GH03377"/>
    <property type="match status" value="1"/>
</dbReference>
<dbReference type="EMBL" id="HBFR01014943">
    <property type="protein sequence ID" value="CAD8883701.1"/>
    <property type="molecule type" value="Transcribed_RNA"/>
</dbReference>
<proteinExistence type="predicted"/>
<organism evidence="4">
    <name type="scientific">Corethron hystrix</name>
    <dbReference type="NCBI Taxonomy" id="216773"/>
    <lineage>
        <taxon>Eukaryota</taxon>
        <taxon>Sar</taxon>
        <taxon>Stramenopiles</taxon>
        <taxon>Ochrophyta</taxon>
        <taxon>Bacillariophyta</taxon>
        <taxon>Coscinodiscophyceae</taxon>
        <taxon>Corethrophycidae</taxon>
        <taxon>Corethrales</taxon>
        <taxon>Corethraceae</taxon>
        <taxon>Corethron</taxon>
    </lineage>
</organism>
<dbReference type="InterPro" id="IPR036291">
    <property type="entry name" value="NAD(P)-bd_dom_sf"/>
</dbReference>
<dbReference type="AlphaFoldDB" id="A0A7S1BEV8"/>
<dbReference type="SUPFAM" id="SSF51735">
    <property type="entry name" value="NAD(P)-binding Rossmann-fold domains"/>
    <property type="match status" value="1"/>
</dbReference>
<feature type="domain" description="Gfo/Idh/MocA-like oxidoreductase C-terminal" evidence="3">
    <location>
        <begin position="171"/>
        <end position="331"/>
    </location>
</feature>
<dbReference type="PANTHER" id="PTHR43818:SF11">
    <property type="entry name" value="BCDNA.GH03377"/>
    <property type="match status" value="1"/>
</dbReference>
<dbReference type="Pfam" id="PF01408">
    <property type="entry name" value="GFO_IDH_MocA"/>
    <property type="match status" value="1"/>
</dbReference>
<evidence type="ECO:0008006" key="5">
    <source>
        <dbReference type="Google" id="ProtNLM"/>
    </source>
</evidence>
<reference evidence="4" key="1">
    <citation type="submission" date="2021-01" db="EMBL/GenBank/DDBJ databases">
        <authorList>
            <person name="Corre E."/>
            <person name="Pelletier E."/>
            <person name="Niang G."/>
            <person name="Scheremetjew M."/>
            <person name="Finn R."/>
            <person name="Kale V."/>
            <person name="Holt S."/>
            <person name="Cochrane G."/>
            <person name="Meng A."/>
            <person name="Brown T."/>
            <person name="Cohen L."/>
        </authorList>
    </citation>
    <scope>NUCLEOTIDE SEQUENCE</scope>
    <source>
        <strain evidence="4">308</strain>
    </source>
</reference>
<gene>
    <name evidence="4" type="ORF">CHYS00102_LOCUS10897</name>
</gene>
<dbReference type="Pfam" id="PF02894">
    <property type="entry name" value="GFO_IDH_MocA_C"/>
    <property type="match status" value="1"/>
</dbReference>
<dbReference type="InterPro" id="IPR000683">
    <property type="entry name" value="Gfo/Idh/MocA-like_OxRdtase_N"/>
</dbReference>
<dbReference type="Gene3D" id="3.30.360.10">
    <property type="entry name" value="Dihydrodipicolinate Reductase, domain 2"/>
    <property type="match status" value="1"/>
</dbReference>
<dbReference type="Gene3D" id="3.40.50.720">
    <property type="entry name" value="NAD(P)-binding Rossmann-like Domain"/>
    <property type="match status" value="1"/>
</dbReference>
<dbReference type="GO" id="GO:0016491">
    <property type="term" value="F:oxidoreductase activity"/>
    <property type="evidence" value="ECO:0007669"/>
    <property type="project" value="UniProtKB-KW"/>
</dbReference>
<accession>A0A7S1BEV8</accession>
<evidence type="ECO:0000256" key="1">
    <source>
        <dbReference type="ARBA" id="ARBA00023002"/>
    </source>
</evidence>
<keyword evidence="1" id="KW-0560">Oxidoreductase</keyword>
<sequence>MCRAPRKYTDLTAVVIGCGDIAHSHITGYRLSGVKVIAVVDPLEAARRQFQSEYSIPFAFASFDEFIQKIKCGGEVQPELVSICTWNGLHAQQTIACAQSNIIKGIVCEKPIAVGMGEARRMMQVCEDNDVKLVIGHQRRYTPGWNRARKLITDGAIGEVLRVECTNLNGLLNCGSHGIDGSLYVLGDPTVQWVMGAVQRKTDRFERNTPVEDGCMALIQTMGSAQIFIQSDLSRKDAAHGRLIVRGTNGMIDTTESWVKLFNESSNGWKLLDLGIPEEEIDIMGGMANARLTKHLVNWINGGPESECSIRKAMKTLEVTMALSESARRNECMYLPLKEEQYPLELMISEGLLKPKIEGRYDIRAYLTRDNVDEKRYDELRSKNLAHHQIMLQLHMENQKHK</sequence>
<protein>
    <recommendedName>
        <fullName evidence="5">Gfo/Idh/MocA-like oxidoreductase N-terminal domain-containing protein</fullName>
    </recommendedName>
</protein>
<dbReference type="InterPro" id="IPR050463">
    <property type="entry name" value="Gfo/Idh/MocA_oxidrdct_glycsds"/>
</dbReference>